<evidence type="ECO:0000256" key="1">
    <source>
        <dbReference type="PIRNR" id="PIRNR006221"/>
    </source>
</evidence>
<dbReference type="Gene3D" id="3.30.200.20">
    <property type="entry name" value="Phosphorylase Kinase, domain 1"/>
    <property type="match status" value="1"/>
</dbReference>
<dbReference type="SUPFAM" id="SSF56112">
    <property type="entry name" value="Protein kinase-like (PK-like)"/>
    <property type="match status" value="1"/>
</dbReference>
<keyword evidence="1" id="KW-0808">Transferase</keyword>
<dbReference type="GO" id="GO:0016301">
    <property type="term" value="F:kinase activity"/>
    <property type="evidence" value="ECO:0007669"/>
    <property type="project" value="UniProtKB-UniRule"/>
</dbReference>
<dbReference type="Gene3D" id="1.20.1270.240">
    <property type="match status" value="1"/>
</dbReference>
<dbReference type="Gene3D" id="1.10.510.10">
    <property type="entry name" value="Transferase(Phosphotransferase) domain 1"/>
    <property type="match status" value="1"/>
</dbReference>
<organism evidence="2 3">
    <name type="scientific">Actinorhabdospora filicis</name>
    <dbReference type="NCBI Taxonomy" id="1785913"/>
    <lineage>
        <taxon>Bacteria</taxon>
        <taxon>Bacillati</taxon>
        <taxon>Actinomycetota</taxon>
        <taxon>Actinomycetes</taxon>
        <taxon>Micromonosporales</taxon>
        <taxon>Micromonosporaceae</taxon>
        <taxon>Actinorhabdospora</taxon>
    </lineage>
</organism>
<name>A0A9W6WBC3_9ACTN</name>
<dbReference type="Proteomes" id="UP001165079">
    <property type="component" value="Unassembled WGS sequence"/>
</dbReference>
<evidence type="ECO:0000313" key="2">
    <source>
        <dbReference type="EMBL" id="GLZ80494.1"/>
    </source>
</evidence>
<dbReference type="Pfam" id="PF03881">
    <property type="entry name" value="Fructosamin_kin"/>
    <property type="match status" value="1"/>
</dbReference>
<dbReference type="AlphaFoldDB" id="A0A9W6WBC3"/>
<dbReference type="PIRSF" id="PIRSF006221">
    <property type="entry name" value="Ketosamine-3-kinase"/>
    <property type="match status" value="1"/>
</dbReference>
<dbReference type="PANTHER" id="PTHR12149">
    <property type="entry name" value="FRUCTOSAMINE 3 KINASE-RELATED PROTEIN"/>
    <property type="match status" value="1"/>
</dbReference>
<sequence length="286" mass="30847">MDLDYLRAHPHRVPMFIEHQRIRCTPVPGGSVGVAQRLTLDDGGDVFAKFVENGPPGILEAEAAGLRWLAEAQAPVPGLIAAAREVLVLEWIQPGAPSPEAAARLGRDLASLHRSGAHTYGAPWPGFIGLAAQDNAPGADWASWFRERRIEPYLKASRDNGALTADQVAAVESVLPRLSDVPVEPIARLHGDLWPGNVHWGADGKAWLIDPAAHGGHRETDLAQLTLFGGLPHLAELMDAYQEEWPLADGWRERTPLHALHLLLVHTTLFGGSWAGGVMEAVRGVG</sequence>
<evidence type="ECO:0000313" key="3">
    <source>
        <dbReference type="Proteomes" id="UP001165079"/>
    </source>
</evidence>
<keyword evidence="3" id="KW-1185">Reference proteome</keyword>
<accession>A0A9W6WBC3</accession>
<reference evidence="2" key="1">
    <citation type="submission" date="2023-03" db="EMBL/GenBank/DDBJ databases">
        <title>Actinorhabdospora filicis NBRC 111898.</title>
        <authorList>
            <person name="Ichikawa N."/>
            <person name="Sato H."/>
            <person name="Tonouchi N."/>
        </authorList>
    </citation>
    <scope>NUCLEOTIDE SEQUENCE</scope>
    <source>
        <strain evidence="2">NBRC 111898</strain>
    </source>
</reference>
<dbReference type="InterPro" id="IPR016477">
    <property type="entry name" value="Fructo-/Ketosamine-3-kinase"/>
</dbReference>
<keyword evidence="1 2" id="KW-0418">Kinase</keyword>
<dbReference type="EMBL" id="BSTX01000004">
    <property type="protein sequence ID" value="GLZ80494.1"/>
    <property type="molecule type" value="Genomic_DNA"/>
</dbReference>
<comment type="caution">
    <text evidence="2">The sequence shown here is derived from an EMBL/GenBank/DDBJ whole genome shotgun (WGS) entry which is preliminary data.</text>
</comment>
<proteinExistence type="inferred from homology"/>
<gene>
    <name evidence="2" type="ORF">Afil01_53010</name>
</gene>
<dbReference type="RefSeq" id="WP_285665679.1">
    <property type="nucleotide sequence ID" value="NZ_BSTX01000004.1"/>
</dbReference>
<comment type="similarity">
    <text evidence="1">Belongs to the fructosamine kinase family.</text>
</comment>
<dbReference type="InterPro" id="IPR011009">
    <property type="entry name" value="Kinase-like_dom_sf"/>
</dbReference>
<dbReference type="PANTHER" id="PTHR12149:SF8">
    <property type="entry name" value="PROTEIN-RIBULOSAMINE 3-KINASE"/>
    <property type="match status" value="1"/>
</dbReference>
<protein>
    <submittedName>
        <fullName evidence="2">Fructosamine kinase</fullName>
    </submittedName>
</protein>